<evidence type="ECO:0000313" key="4">
    <source>
        <dbReference type="EMBL" id="CAJ1001602.1"/>
    </source>
</evidence>
<keyword evidence="1" id="KW-0378">Hydrolase</keyword>
<dbReference type="NCBIfam" id="TIGR01891">
    <property type="entry name" value="amidohydrolases"/>
    <property type="match status" value="1"/>
</dbReference>
<dbReference type="Proteomes" id="UP001189619">
    <property type="component" value="Chromosome"/>
</dbReference>
<dbReference type="EMBL" id="OY569118">
    <property type="protein sequence ID" value="CAJ1001602.1"/>
    <property type="molecule type" value="Genomic_DNA"/>
</dbReference>
<evidence type="ECO:0000256" key="1">
    <source>
        <dbReference type="ARBA" id="ARBA00022801"/>
    </source>
</evidence>
<evidence type="ECO:0000259" key="3">
    <source>
        <dbReference type="Pfam" id="PF07687"/>
    </source>
</evidence>
<keyword evidence="2" id="KW-0479">Metal-binding</keyword>
<dbReference type="FunFam" id="3.30.70.360:FF:000001">
    <property type="entry name" value="N-acetyldiaminopimelate deacetylase"/>
    <property type="match status" value="1"/>
</dbReference>
<name>A0AA48RD51_9BACL</name>
<dbReference type="SUPFAM" id="SSF55031">
    <property type="entry name" value="Bacterial exopeptidase dimerisation domain"/>
    <property type="match status" value="1"/>
</dbReference>
<dbReference type="AlphaFoldDB" id="A0AA48RD51"/>
<evidence type="ECO:0000313" key="5">
    <source>
        <dbReference type="Proteomes" id="UP001189619"/>
    </source>
</evidence>
<dbReference type="InterPro" id="IPR036264">
    <property type="entry name" value="Bact_exopeptidase_dim_dom"/>
</dbReference>
<keyword evidence="2" id="KW-0464">Manganese</keyword>
<feature type="binding site" evidence="2">
    <location>
        <position position="105"/>
    </location>
    <ligand>
        <name>Mn(2+)</name>
        <dbReference type="ChEBI" id="CHEBI:29035"/>
        <label>2</label>
    </ligand>
</feature>
<feature type="binding site" evidence="2">
    <location>
        <position position="107"/>
    </location>
    <ligand>
        <name>Mn(2+)</name>
        <dbReference type="ChEBI" id="CHEBI:29035"/>
        <label>2</label>
    </ligand>
</feature>
<dbReference type="RefSeq" id="WP_171565984.1">
    <property type="nucleotide sequence ID" value="NZ_JAUSVZ010000007.1"/>
</dbReference>
<dbReference type="Gene3D" id="3.30.70.360">
    <property type="match status" value="1"/>
</dbReference>
<dbReference type="Gene3D" id="3.40.630.10">
    <property type="entry name" value="Zn peptidases"/>
    <property type="match status" value="1"/>
</dbReference>
<keyword evidence="5" id="KW-1185">Reference proteome</keyword>
<evidence type="ECO:0000256" key="2">
    <source>
        <dbReference type="PIRSR" id="PIRSR005962-1"/>
    </source>
</evidence>
<protein>
    <submittedName>
        <fullName evidence="4">Peptidase M20</fullName>
    </submittedName>
</protein>
<sequence length="401" mass="43541">MLQEKLKELLREIEPQMVAWRRHLHQYPELSFQEEKTPAMIADILRQLEFDEVRTGVGGRGVVGVLRGGQPGATVALRADFDALPIQDEKEVEYKSKVPGVMHACGHDAHTSGLLGLATVLSRHRGEIPGTIVFLFQHAEEENPGGAIQMVEDGALQGVDAIFGAHLWSMCPVGTVWVNAGPVMANCDDFIIEIQGKGGHGAIPQETVDAIVIGSQIVGALQTIVSRNISPLESVVVTVGTFHAGDNYNVIADRCRLTGTVRSFLPHVRDKAEQRLIEIAKGTAALMGGSAEVTYMRGYPAVINSEAETEIARQAAAAAVGWDNVERMEPMMGAEDFAYYLQHVPGSFLFVGAGNPQKGAEYPHHHPRFDIDESAMLIAAEVLGRAALDFLDKHEKRSRSA</sequence>
<dbReference type="GO" id="GO:0050118">
    <property type="term" value="F:N-acetyldiaminopimelate deacetylase activity"/>
    <property type="evidence" value="ECO:0007669"/>
    <property type="project" value="UniProtKB-ARBA"/>
</dbReference>
<dbReference type="SUPFAM" id="SSF53187">
    <property type="entry name" value="Zn-dependent exopeptidases"/>
    <property type="match status" value="1"/>
</dbReference>
<dbReference type="InterPro" id="IPR017439">
    <property type="entry name" value="Amidohydrolase"/>
</dbReference>
<dbReference type="InterPro" id="IPR011650">
    <property type="entry name" value="Peptidase_M20_dimer"/>
</dbReference>
<reference evidence="4" key="1">
    <citation type="submission" date="2023-07" db="EMBL/GenBank/DDBJ databases">
        <authorList>
            <person name="Ivanov I."/>
            <person name="Teneva D."/>
            <person name="Stoikov I."/>
        </authorList>
    </citation>
    <scope>NUCLEOTIDE SEQUENCE</scope>
    <source>
        <strain evidence="4">4475</strain>
    </source>
</reference>
<dbReference type="Pfam" id="PF07687">
    <property type="entry name" value="M20_dimer"/>
    <property type="match status" value="1"/>
</dbReference>
<dbReference type="PANTHER" id="PTHR11014:SF63">
    <property type="entry name" value="METALLOPEPTIDASE, PUTATIVE (AFU_ORTHOLOGUE AFUA_6G09600)-RELATED"/>
    <property type="match status" value="1"/>
</dbReference>
<feature type="binding site" evidence="2">
    <location>
        <position position="365"/>
    </location>
    <ligand>
        <name>Mn(2+)</name>
        <dbReference type="ChEBI" id="CHEBI:29035"/>
        <label>2</label>
    </ligand>
</feature>
<comment type="cofactor">
    <cofactor evidence="2">
        <name>Mn(2+)</name>
        <dbReference type="ChEBI" id="CHEBI:29035"/>
    </cofactor>
    <text evidence="2">The Mn(2+) ion enhances activity.</text>
</comment>
<dbReference type="Pfam" id="PF01546">
    <property type="entry name" value="Peptidase_M20"/>
    <property type="match status" value="1"/>
</dbReference>
<feature type="binding site" evidence="2">
    <location>
        <position position="166"/>
    </location>
    <ligand>
        <name>Mn(2+)</name>
        <dbReference type="ChEBI" id="CHEBI:29035"/>
        <label>2</label>
    </ligand>
</feature>
<feature type="domain" description="Peptidase M20 dimerisation" evidence="3">
    <location>
        <begin position="190"/>
        <end position="280"/>
    </location>
</feature>
<dbReference type="KEGG" id="bayd:BSPP4475_04585"/>
<dbReference type="GO" id="GO:0046872">
    <property type="term" value="F:metal ion binding"/>
    <property type="evidence" value="ECO:0007669"/>
    <property type="project" value="UniProtKB-KW"/>
</dbReference>
<dbReference type="InterPro" id="IPR002933">
    <property type="entry name" value="Peptidase_M20"/>
</dbReference>
<feature type="binding site" evidence="2">
    <location>
        <position position="141"/>
    </location>
    <ligand>
        <name>Mn(2+)</name>
        <dbReference type="ChEBI" id="CHEBI:29035"/>
        <label>2</label>
    </ligand>
</feature>
<accession>A0AA48RD51</accession>
<dbReference type="GO" id="GO:0019877">
    <property type="term" value="P:diaminopimelate biosynthetic process"/>
    <property type="evidence" value="ECO:0007669"/>
    <property type="project" value="UniProtKB-ARBA"/>
</dbReference>
<dbReference type="PIRSF" id="PIRSF005962">
    <property type="entry name" value="Pept_M20D_amidohydro"/>
    <property type="match status" value="1"/>
</dbReference>
<gene>
    <name evidence="4" type="ORF">BSPP4475_04585</name>
</gene>
<proteinExistence type="predicted"/>
<dbReference type="PANTHER" id="PTHR11014">
    <property type="entry name" value="PEPTIDASE M20 FAMILY MEMBER"/>
    <property type="match status" value="1"/>
</dbReference>
<organism evidence="4 5">
    <name type="scientific">Brevibacillus aydinogluensis</name>
    <dbReference type="NCBI Taxonomy" id="927786"/>
    <lineage>
        <taxon>Bacteria</taxon>
        <taxon>Bacillati</taxon>
        <taxon>Bacillota</taxon>
        <taxon>Bacilli</taxon>
        <taxon>Bacillales</taxon>
        <taxon>Paenibacillaceae</taxon>
        <taxon>Brevibacillus</taxon>
    </lineage>
</organism>